<feature type="region of interest" description="Disordered" evidence="1">
    <location>
        <begin position="64"/>
        <end position="109"/>
    </location>
</feature>
<comment type="caution">
    <text evidence="2">The sequence shown here is derived from an EMBL/GenBank/DDBJ whole genome shotgun (WGS) entry which is preliminary data.</text>
</comment>
<feature type="compositionally biased region" description="Low complexity" evidence="1">
    <location>
        <begin position="968"/>
        <end position="982"/>
    </location>
</feature>
<dbReference type="AlphaFoldDB" id="A0A139IPW5"/>
<evidence type="ECO:0000313" key="3">
    <source>
        <dbReference type="Proteomes" id="UP000073492"/>
    </source>
</evidence>
<protein>
    <submittedName>
        <fullName evidence="2">Uncharacterized protein</fullName>
    </submittedName>
</protein>
<feature type="region of interest" description="Disordered" evidence="1">
    <location>
        <begin position="958"/>
        <end position="982"/>
    </location>
</feature>
<sequence length="1066" mass="119626">MLARELVRAQQTGWLGRRPLKYYLQFPSVSVFPPTPSATKSIASFTEQHSTLLKSFEIRQNKNRLKEVERDSSSARKPKQIRKEPLTPKTKNGSGLNGNVPQPEQVQPDKSGIIESWLDDVEITPTESLTGLQPFNPKTFAKNDTFLYCNVGKSDLLKHHFCTSSDKKLIEATFKDHVLQQIGAGSQPYSTFSKGRFLVKDSSNIRNVLVTTKCVAVVITWNGPGYPPADLQKESLVQNGVLAENTAGGSKNSIGPALNTANYKKSWRNPEHNAGRRWRWVRVELFKHNDQVSEALDSFAETLKQDREYPGDVSVEHGTMFVDVTSVSVTDLFSNTGVEKLGINVAMWNEVTVALLTKEFNERPEVAKHANKFFDLKHDVTENLFGLKLCVGNERRIGMDANDNFVLYNAPCAKFFHKNGGSVAEFLLDRWAGRSMPDSEGLTKILRGKTVRFHTDDGWVTKTIREVHGSTSEHATEDDKHTFWRGKIDHKFLHPGLPCIDVGTRYKRELMPAALCKFVGAQTYTGPGTCYEVKAHLQKKDSINRNVRVGQAAYEIRTTKPTKVSRKVKLDDLSKEAFEVNMKVGFVEVGVESRHSAEWAILRRKVVNILEEHQLLAIGNPCDSKPLFLQYSEGEGSTKDWALQLRRWKQNIQVEGEKVLAIVLLNDDEHHATIYNALKGLGDSTLGIQTYFLKATVLKDRAFEDGDMSMAAYEVVRRMARRNLPTLDLSDAKLDIAIGIHVEPVTINMRDTDENCRLKNKQDRKYLVALSSRHTISSQDYKTSEPRLFASDELRGPKHIKRELKKFLVGSTSNNTEHQVTLLRTGSRVGDVEVEAKVLLKEVKEVLGQASQVSYISLCADHDHSSKTLAQDRNEYAQKSEGAAMLLADLRELSEYRIGKLYRRTAARTTTDVFNIHLFGDRLAAEAVAEPFAKQESPIEPKPTRLFRDLVISTAHNGTAVDSGYGGSQTPSSRTTSPTESTHQIQVRGGLPITKLEIKRLVALWSDASLGLHDTKLPIPSHLAQAATKRAMTHLSEISTDQQKTKYETPKLNPVHKDVKDTLYYL</sequence>
<proteinExistence type="predicted"/>
<organism evidence="2 3">
    <name type="scientific">Pseudocercospora musae</name>
    <dbReference type="NCBI Taxonomy" id="113226"/>
    <lineage>
        <taxon>Eukaryota</taxon>
        <taxon>Fungi</taxon>
        <taxon>Dikarya</taxon>
        <taxon>Ascomycota</taxon>
        <taxon>Pezizomycotina</taxon>
        <taxon>Dothideomycetes</taxon>
        <taxon>Dothideomycetidae</taxon>
        <taxon>Mycosphaerellales</taxon>
        <taxon>Mycosphaerellaceae</taxon>
        <taxon>Pseudocercospora</taxon>
    </lineage>
</organism>
<feature type="compositionally biased region" description="Polar residues" evidence="1">
    <location>
        <begin position="89"/>
        <end position="105"/>
    </location>
</feature>
<dbReference type="InterPro" id="IPR036085">
    <property type="entry name" value="PAZ_dom_sf"/>
</dbReference>
<dbReference type="OrthoDB" id="3636600at2759"/>
<evidence type="ECO:0000256" key="1">
    <source>
        <dbReference type="SAM" id="MobiDB-lite"/>
    </source>
</evidence>
<reference evidence="2 3" key="1">
    <citation type="submission" date="2015-07" db="EMBL/GenBank/DDBJ databases">
        <title>Comparative genomics of the Sigatoka disease complex on banana suggests a link between parallel evolutionary changes in Pseudocercospora fijiensis and Pseudocercospora eumusae and increased virulence on the banana host.</title>
        <authorList>
            <person name="Chang T.-C."/>
            <person name="Salvucci A."/>
            <person name="Crous P.W."/>
            <person name="Stergiopoulos I."/>
        </authorList>
    </citation>
    <scope>NUCLEOTIDE SEQUENCE [LARGE SCALE GENOMIC DNA]</scope>
    <source>
        <strain evidence="2 3">CBS 116634</strain>
    </source>
</reference>
<name>A0A139IPW5_9PEZI</name>
<gene>
    <name evidence="2" type="ORF">AC579_8046</name>
</gene>
<feature type="compositionally biased region" description="Basic and acidic residues" evidence="1">
    <location>
        <begin position="64"/>
        <end position="74"/>
    </location>
</feature>
<dbReference type="SUPFAM" id="SSF101690">
    <property type="entry name" value="PAZ domain"/>
    <property type="match status" value="1"/>
</dbReference>
<keyword evidence="3" id="KW-1185">Reference proteome</keyword>
<accession>A0A139IPW5</accession>
<dbReference type="EMBL" id="LFZO01000032">
    <property type="protein sequence ID" value="KXT16642.1"/>
    <property type="molecule type" value="Genomic_DNA"/>
</dbReference>
<evidence type="ECO:0000313" key="2">
    <source>
        <dbReference type="EMBL" id="KXT16642.1"/>
    </source>
</evidence>
<dbReference type="Proteomes" id="UP000073492">
    <property type="component" value="Unassembled WGS sequence"/>
</dbReference>